<keyword evidence="4" id="KW-0547">Nucleotide-binding</keyword>
<dbReference type="FunFam" id="1.20.1560.10:FF:000070">
    <property type="entry name" value="Multidrug ABC transporter ATP-binding protein"/>
    <property type="match status" value="1"/>
</dbReference>
<feature type="transmembrane region" description="Helical" evidence="9">
    <location>
        <begin position="35"/>
        <end position="59"/>
    </location>
</feature>
<keyword evidence="6 9" id="KW-1133">Transmembrane helix</keyword>
<evidence type="ECO:0000256" key="8">
    <source>
        <dbReference type="ARBA" id="ARBA00024725"/>
    </source>
</evidence>
<dbReference type="GO" id="GO:0005524">
    <property type="term" value="F:ATP binding"/>
    <property type="evidence" value="ECO:0007669"/>
    <property type="project" value="UniProtKB-KW"/>
</dbReference>
<evidence type="ECO:0000256" key="1">
    <source>
        <dbReference type="ARBA" id="ARBA00004651"/>
    </source>
</evidence>
<dbReference type="InterPro" id="IPR017871">
    <property type="entry name" value="ABC_transporter-like_CS"/>
</dbReference>
<dbReference type="InterPro" id="IPR003439">
    <property type="entry name" value="ABC_transporter-like_ATP-bd"/>
</dbReference>
<dbReference type="Pfam" id="PF00005">
    <property type="entry name" value="ABC_tran"/>
    <property type="match status" value="1"/>
</dbReference>
<dbReference type="SUPFAM" id="SSF52540">
    <property type="entry name" value="P-loop containing nucleoside triphosphate hydrolases"/>
    <property type="match status" value="1"/>
</dbReference>
<feature type="transmembrane region" description="Helical" evidence="9">
    <location>
        <begin position="264"/>
        <end position="282"/>
    </location>
</feature>
<evidence type="ECO:0000256" key="3">
    <source>
        <dbReference type="ARBA" id="ARBA00022692"/>
    </source>
</evidence>
<dbReference type="InterPro" id="IPR003593">
    <property type="entry name" value="AAA+_ATPase"/>
</dbReference>
<feature type="domain" description="ABC transmembrane type-1" evidence="11">
    <location>
        <begin position="40"/>
        <end position="327"/>
    </location>
</feature>
<dbReference type="PANTHER" id="PTHR43394">
    <property type="entry name" value="ATP-DEPENDENT PERMEASE MDL1, MITOCHONDRIAL"/>
    <property type="match status" value="1"/>
</dbReference>
<dbReference type="Gene3D" id="1.20.1560.10">
    <property type="entry name" value="ABC transporter type 1, transmembrane domain"/>
    <property type="match status" value="1"/>
</dbReference>
<evidence type="ECO:0000256" key="5">
    <source>
        <dbReference type="ARBA" id="ARBA00022840"/>
    </source>
</evidence>
<evidence type="ECO:0000259" key="11">
    <source>
        <dbReference type="PROSITE" id="PS50929"/>
    </source>
</evidence>
<keyword evidence="3 9" id="KW-0812">Transmembrane</keyword>
<dbReference type="GO" id="GO:0016887">
    <property type="term" value="F:ATP hydrolysis activity"/>
    <property type="evidence" value="ECO:0007669"/>
    <property type="project" value="InterPro"/>
</dbReference>
<feature type="transmembrane region" description="Helical" evidence="9">
    <location>
        <begin position="288"/>
        <end position="309"/>
    </location>
</feature>
<comment type="similarity">
    <text evidence="2">Belongs to the ABC transporter superfamily.</text>
</comment>
<sequence>MFRWFETRIDPFRETPVARPPETLLAFYWHYVRQIWPVFAALVVSGGITAVLEVMMFRYIGEIIDIVGKTTPDKVFAEYGPTFLMMAFVVLVARPVSSVLHDMITRQTLLPAFPALVRWQGHRYLMRQSLEFFQNDFAGRLATRVIQTGMALRESVVEVFGSLWFVIIYAGGAVVLFADADVWLAVPLMVWIVLYIITLAWFVPRIRESAKAMSHARSTLTGRVVDGYTNISTVKLFAHAEREDTYIRESIADNVAATQAQTRLVTLMSATITTLNCFLIGATAGLAVWLWSLGSVTVGAIALSTGLAIRIYNMSGWIMWVVTGIFENVGVVQEGMETLSRAHAVVDKPGAKPLRVTQGAVDFDHVNFHYGRKSGVIDNLTLNIAPGERVGLVGRSGAGKSTLVNLLLRFYDLQGGRILIDGQNIADVTQESLRAAIGMVTQDTSLLHRSVRDNIRYGKPEATEEEIWAAARQVHADSFIPGLVDPAGRTGMDAHVGERGVKLSGGQRQRIAIARVLLKNAPILVLDEATSALDSEVEAAIQEELDTIMAGKTVIAIAHRLSTIAQMDRLVVLEKGVIVETGSHDELLDRGGIYAGLWRRQSGGFLGGREQRLPLVGE</sequence>
<dbReference type="Gene3D" id="3.40.50.300">
    <property type="entry name" value="P-loop containing nucleotide triphosphate hydrolases"/>
    <property type="match status" value="1"/>
</dbReference>
<feature type="transmembrane region" description="Helical" evidence="9">
    <location>
        <begin position="184"/>
        <end position="203"/>
    </location>
</feature>
<feature type="transmembrane region" description="Helical" evidence="9">
    <location>
        <begin position="79"/>
        <end position="97"/>
    </location>
</feature>
<keyword evidence="13" id="KW-1185">Reference proteome</keyword>
<feature type="domain" description="ABC transporter" evidence="10">
    <location>
        <begin position="361"/>
        <end position="600"/>
    </location>
</feature>
<dbReference type="PANTHER" id="PTHR43394:SF1">
    <property type="entry name" value="ATP-BINDING CASSETTE SUB-FAMILY B MEMBER 10, MITOCHONDRIAL"/>
    <property type="match status" value="1"/>
</dbReference>
<reference evidence="12 13" key="1">
    <citation type="submission" date="2020-08" db="EMBL/GenBank/DDBJ databases">
        <title>Genomic Encyclopedia of Type Strains, Phase IV (KMG-IV): sequencing the most valuable type-strain genomes for metagenomic binning, comparative biology and taxonomic classification.</title>
        <authorList>
            <person name="Goeker M."/>
        </authorList>
    </citation>
    <scope>NUCLEOTIDE SEQUENCE [LARGE SCALE GENOMIC DNA]</scope>
    <source>
        <strain evidence="12 13">DSM 28760</strain>
    </source>
</reference>
<gene>
    <name evidence="12" type="ORF">FHS81_000433</name>
</gene>
<comment type="subcellular location">
    <subcellularLocation>
        <location evidence="1">Cell membrane</location>
        <topology evidence="1">Multi-pass membrane protein</topology>
    </subcellularLocation>
</comment>
<evidence type="ECO:0000313" key="12">
    <source>
        <dbReference type="EMBL" id="MBB3808379.1"/>
    </source>
</evidence>
<dbReference type="InterPro" id="IPR036640">
    <property type="entry name" value="ABC1_TM_sf"/>
</dbReference>
<feature type="transmembrane region" description="Helical" evidence="9">
    <location>
        <begin position="156"/>
        <end position="178"/>
    </location>
</feature>
<dbReference type="FunFam" id="3.40.50.300:FF:000218">
    <property type="entry name" value="Multidrug ABC transporter ATP-binding protein"/>
    <property type="match status" value="1"/>
</dbReference>
<evidence type="ECO:0000259" key="10">
    <source>
        <dbReference type="PROSITE" id="PS50893"/>
    </source>
</evidence>
<dbReference type="PROSITE" id="PS50893">
    <property type="entry name" value="ABC_TRANSPORTER_2"/>
    <property type="match status" value="1"/>
</dbReference>
<comment type="caution">
    <text evidence="12">The sequence shown here is derived from an EMBL/GenBank/DDBJ whole genome shotgun (WGS) entry which is preliminary data.</text>
</comment>
<organism evidence="12 13">
    <name type="scientific">Pseudochelatococcus contaminans</name>
    <dbReference type="NCBI Taxonomy" id="1538103"/>
    <lineage>
        <taxon>Bacteria</taxon>
        <taxon>Pseudomonadati</taxon>
        <taxon>Pseudomonadota</taxon>
        <taxon>Alphaproteobacteria</taxon>
        <taxon>Hyphomicrobiales</taxon>
        <taxon>Chelatococcaceae</taxon>
        <taxon>Pseudochelatococcus</taxon>
    </lineage>
</organism>
<dbReference type="EMBL" id="JACICC010000001">
    <property type="protein sequence ID" value="MBB3808379.1"/>
    <property type="molecule type" value="Genomic_DNA"/>
</dbReference>
<dbReference type="RefSeq" id="WP_183750378.1">
    <property type="nucleotide sequence ID" value="NZ_JACICC010000001.1"/>
</dbReference>
<dbReference type="GO" id="GO:0005886">
    <property type="term" value="C:plasma membrane"/>
    <property type="evidence" value="ECO:0007669"/>
    <property type="project" value="UniProtKB-SubCell"/>
</dbReference>
<dbReference type="Pfam" id="PF00664">
    <property type="entry name" value="ABC_membrane"/>
    <property type="match status" value="1"/>
</dbReference>
<keyword evidence="5 12" id="KW-0067">ATP-binding</keyword>
<name>A0A7W5Z1R4_9HYPH</name>
<dbReference type="AlphaFoldDB" id="A0A7W5Z1R4"/>
<protein>
    <submittedName>
        <fullName evidence="12">ATP-binding cassette subfamily B multidrug efflux pump</fullName>
    </submittedName>
</protein>
<evidence type="ECO:0000313" key="13">
    <source>
        <dbReference type="Proteomes" id="UP000537592"/>
    </source>
</evidence>
<dbReference type="GO" id="GO:0015421">
    <property type="term" value="F:ABC-type oligopeptide transporter activity"/>
    <property type="evidence" value="ECO:0007669"/>
    <property type="project" value="TreeGrafter"/>
</dbReference>
<dbReference type="SUPFAM" id="SSF90123">
    <property type="entry name" value="ABC transporter transmembrane region"/>
    <property type="match status" value="1"/>
</dbReference>
<evidence type="ECO:0000256" key="6">
    <source>
        <dbReference type="ARBA" id="ARBA00022989"/>
    </source>
</evidence>
<evidence type="ECO:0000256" key="7">
    <source>
        <dbReference type="ARBA" id="ARBA00023136"/>
    </source>
</evidence>
<accession>A0A7W5Z1R4</accession>
<evidence type="ECO:0000256" key="9">
    <source>
        <dbReference type="SAM" id="Phobius"/>
    </source>
</evidence>
<dbReference type="PROSITE" id="PS50929">
    <property type="entry name" value="ABC_TM1F"/>
    <property type="match status" value="1"/>
</dbReference>
<dbReference type="Proteomes" id="UP000537592">
    <property type="component" value="Unassembled WGS sequence"/>
</dbReference>
<dbReference type="PROSITE" id="PS00211">
    <property type="entry name" value="ABC_TRANSPORTER_1"/>
    <property type="match status" value="1"/>
</dbReference>
<evidence type="ECO:0000256" key="4">
    <source>
        <dbReference type="ARBA" id="ARBA00022741"/>
    </source>
</evidence>
<dbReference type="InterPro" id="IPR039421">
    <property type="entry name" value="Type_1_exporter"/>
</dbReference>
<proteinExistence type="inferred from homology"/>
<keyword evidence="7 9" id="KW-0472">Membrane</keyword>
<evidence type="ECO:0000256" key="2">
    <source>
        <dbReference type="ARBA" id="ARBA00005417"/>
    </source>
</evidence>
<comment type="function">
    <text evidence="8">Part of an ABC transporter complex. Transmembrane domains (TMD) form a pore in the inner membrane and the ATP-binding domain (NBD) is responsible for energy generation.</text>
</comment>
<dbReference type="InterPro" id="IPR011527">
    <property type="entry name" value="ABC1_TM_dom"/>
</dbReference>
<dbReference type="SMART" id="SM00382">
    <property type="entry name" value="AAA"/>
    <property type="match status" value="1"/>
</dbReference>
<dbReference type="InterPro" id="IPR027417">
    <property type="entry name" value="P-loop_NTPase"/>
</dbReference>